<dbReference type="PANTHER" id="PTHR14003">
    <property type="entry name" value="TRANSCRIPTIONAL REPRESSOR PROTEIN YY"/>
    <property type="match status" value="1"/>
</dbReference>
<dbReference type="Gene3D" id="3.30.160.60">
    <property type="entry name" value="Classic Zinc Finger"/>
    <property type="match status" value="2"/>
</dbReference>
<dbReference type="GO" id="GO:0005667">
    <property type="term" value="C:transcription regulator complex"/>
    <property type="evidence" value="ECO:0007669"/>
    <property type="project" value="TreeGrafter"/>
</dbReference>
<accession>A0A4S2LMZ5</accession>
<dbReference type="Pfam" id="PF00096">
    <property type="entry name" value="zf-C2H2"/>
    <property type="match status" value="1"/>
</dbReference>
<dbReference type="PANTHER" id="PTHR14003:SF23">
    <property type="entry name" value="ZINC FINGER PROTEIN 143"/>
    <property type="match status" value="1"/>
</dbReference>
<dbReference type="Proteomes" id="UP000308267">
    <property type="component" value="Unassembled WGS sequence"/>
</dbReference>
<keyword evidence="5" id="KW-0539">Nucleus</keyword>
<dbReference type="SMART" id="SM00355">
    <property type="entry name" value="ZnF_C2H2"/>
    <property type="match status" value="2"/>
</dbReference>
<keyword evidence="1" id="KW-0479">Metal-binding</keyword>
<dbReference type="GO" id="GO:0000978">
    <property type="term" value="F:RNA polymerase II cis-regulatory region sequence-specific DNA binding"/>
    <property type="evidence" value="ECO:0007669"/>
    <property type="project" value="TreeGrafter"/>
</dbReference>
<evidence type="ECO:0000256" key="3">
    <source>
        <dbReference type="ARBA" id="ARBA00022771"/>
    </source>
</evidence>
<dbReference type="STRING" id="147828.A0A4S2LMZ5"/>
<keyword evidence="4" id="KW-0862">Zinc</keyword>
<dbReference type="EMBL" id="SJOL01006517">
    <property type="protein sequence ID" value="TGZ65060.1"/>
    <property type="molecule type" value="Genomic_DNA"/>
</dbReference>
<dbReference type="AlphaFoldDB" id="A0A4S2LMZ5"/>
<dbReference type="SUPFAM" id="SSF57667">
    <property type="entry name" value="beta-beta-alpha zinc fingers"/>
    <property type="match status" value="1"/>
</dbReference>
<evidence type="ECO:0000256" key="4">
    <source>
        <dbReference type="ARBA" id="ARBA00022833"/>
    </source>
</evidence>
<protein>
    <recommendedName>
        <fullName evidence="7">C2H2-type domain-containing protein</fullName>
    </recommendedName>
</protein>
<comment type="caution">
    <text evidence="8">The sequence shown here is derived from an EMBL/GenBank/DDBJ whole genome shotgun (WGS) entry which is preliminary data.</text>
</comment>
<dbReference type="OrthoDB" id="3437960at2759"/>
<dbReference type="GO" id="GO:0031519">
    <property type="term" value="C:PcG protein complex"/>
    <property type="evidence" value="ECO:0007669"/>
    <property type="project" value="TreeGrafter"/>
</dbReference>
<proteinExistence type="predicted"/>
<dbReference type="InterPro" id="IPR036236">
    <property type="entry name" value="Znf_C2H2_sf"/>
</dbReference>
<feature type="domain" description="C2H2-type" evidence="7">
    <location>
        <begin position="58"/>
        <end position="85"/>
    </location>
</feature>
<sequence length="123" mass="14344">MVHAKQEMPITFADGNADEHLSLEQYTDNQECFAKVSNVQKSRAPKKHALTHTPGFNHVCDYCGRFYRVPFQLMQHIRTHTGERPYVYNCCNAKFSTKGALQKHVKRRHERRLRCRGQNLTSP</sequence>
<evidence type="ECO:0000259" key="7">
    <source>
        <dbReference type="PROSITE" id="PS50157"/>
    </source>
</evidence>
<keyword evidence="9" id="KW-1185">Reference proteome</keyword>
<gene>
    <name evidence="8" type="ORF">CRM22_006049</name>
</gene>
<keyword evidence="3 6" id="KW-0863">Zinc-finger</keyword>
<keyword evidence="2" id="KW-0677">Repeat</keyword>
<dbReference type="PROSITE" id="PS00028">
    <property type="entry name" value="ZINC_FINGER_C2H2_1"/>
    <property type="match status" value="1"/>
</dbReference>
<evidence type="ECO:0000256" key="2">
    <source>
        <dbReference type="ARBA" id="ARBA00022737"/>
    </source>
</evidence>
<evidence type="ECO:0000256" key="5">
    <source>
        <dbReference type="ARBA" id="ARBA00023242"/>
    </source>
</evidence>
<dbReference type="InterPro" id="IPR013087">
    <property type="entry name" value="Znf_C2H2_type"/>
</dbReference>
<name>A0A4S2LMZ5_OPIFE</name>
<dbReference type="GO" id="GO:0000785">
    <property type="term" value="C:chromatin"/>
    <property type="evidence" value="ECO:0007669"/>
    <property type="project" value="TreeGrafter"/>
</dbReference>
<reference evidence="8 9" key="1">
    <citation type="journal article" date="2019" name="BMC Genomics">
        <title>New insights from Opisthorchis felineus genome: update on genomics of the epidemiologically important liver flukes.</title>
        <authorList>
            <person name="Ershov N.I."/>
            <person name="Mordvinov V.A."/>
            <person name="Prokhortchouk E.B."/>
            <person name="Pakharukova M.Y."/>
            <person name="Gunbin K.V."/>
            <person name="Ustyantsev K."/>
            <person name="Genaev M.A."/>
            <person name="Blinov A.G."/>
            <person name="Mazur A."/>
            <person name="Boulygina E."/>
            <person name="Tsygankova S."/>
            <person name="Khrameeva E."/>
            <person name="Chekanov N."/>
            <person name="Fan G."/>
            <person name="Xiao A."/>
            <person name="Zhang H."/>
            <person name="Xu X."/>
            <person name="Yang H."/>
            <person name="Solovyev V."/>
            <person name="Lee S.M."/>
            <person name="Liu X."/>
            <person name="Afonnikov D.A."/>
            <person name="Skryabin K.G."/>
        </authorList>
    </citation>
    <scope>NUCLEOTIDE SEQUENCE [LARGE SCALE GENOMIC DNA]</scope>
    <source>
        <strain evidence="8">AK-0245</strain>
        <tissue evidence="8">Whole organism</tissue>
    </source>
</reference>
<dbReference type="PROSITE" id="PS50157">
    <property type="entry name" value="ZINC_FINGER_C2H2_2"/>
    <property type="match status" value="1"/>
</dbReference>
<dbReference type="GO" id="GO:0008270">
    <property type="term" value="F:zinc ion binding"/>
    <property type="evidence" value="ECO:0007669"/>
    <property type="project" value="UniProtKB-KW"/>
</dbReference>
<organism evidence="8 9">
    <name type="scientific">Opisthorchis felineus</name>
    <dbReference type="NCBI Taxonomy" id="147828"/>
    <lineage>
        <taxon>Eukaryota</taxon>
        <taxon>Metazoa</taxon>
        <taxon>Spiralia</taxon>
        <taxon>Lophotrochozoa</taxon>
        <taxon>Platyhelminthes</taxon>
        <taxon>Trematoda</taxon>
        <taxon>Digenea</taxon>
        <taxon>Opisthorchiida</taxon>
        <taxon>Opisthorchiata</taxon>
        <taxon>Opisthorchiidae</taxon>
        <taxon>Opisthorchis</taxon>
    </lineage>
</organism>
<dbReference type="GO" id="GO:0000981">
    <property type="term" value="F:DNA-binding transcription factor activity, RNA polymerase II-specific"/>
    <property type="evidence" value="ECO:0007669"/>
    <property type="project" value="TreeGrafter"/>
</dbReference>
<evidence type="ECO:0000313" key="9">
    <source>
        <dbReference type="Proteomes" id="UP000308267"/>
    </source>
</evidence>
<evidence type="ECO:0000313" key="8">
    <source>
        <dbReference type="EMBL" id="TGZ65060.1"/>
    </source>
</evidence>
<evidence type="ECO:0000256" key="1">
    <source>
        <dbReference type="ARBA" id="ARBA00022723"/>
    </source>
</evidence>
<evidence type="ECO:0000256" key="6">
    <source>
        <dbReference type="PROSITE-ProRule" id="PRU00042"/>
    </source>
</evidence>